<organism evidence="2 3">
    <name type="scientific">Nicotiana sylvestris</name>
    <name type="common">Wood tobacco</name>
    <name type="synonym">South American tobacco</name>
    <dbReference type="NCBI Taxonomy" id="4096"/>
    <lineage>
        <taxon>Eukaryota</taxon>
        <taxon>Viridiplantae</taxon>
        <taxon>Streptophyta</taxon>
        <taxon>Embryophyta</taxon>
        <taxon>Tracheophyta</taxon>
        <taxon>Spermatophyta</taxon>
        <taxon>Magnoliopsida</taxon>
        <taxon>eudicotyledons</taxon>
        <taxon>Gunneridae</taxon>
        <taxon>Pentapetalae</taxon>
        <taxon>asterids</taxon>
        <taxon>lamiids</taxon>
        <taxon>Solanales</taxon>
        <taxon>Solanaceae</taxon>
        <taxon>Nicotianoideae</taxon>
        <taxon>Nicotianeae</taxon>
        <taxon>Nicotiana</taxon>
    </lineage>
</organism>
<feature type="region of interest" description="Disordered" evidence="1">
    <location>
        <begin position="195"/>
        <end position="214"/>
    </location>
</feature>
<feature type="region of interest" description="Disordered" evidence="1">
    <location>
        <begin position="143"/>
        <end position="180"/>
    </location>
</feature>
<reference evidence="3" key="2">
    <citation type="submission" date="2025-08" db="UniProtKB">
        <authorList>
            <consortium name="RefSeq"/>
        </authorList>
    </citation>
    <scope>IDENTIFICATION</scope>
    <source>
        <tissue evidence="3">Leaf</tissue>
    </source>
</reference>
<keyword evidence="2" id="KW-1185">Reference proteome</keyword>
<reference evidence="2" key="1">
    <citation type="journal article" date="2013" name="Genome Biol.">
        <title>Reference genomes and transcriptomes of Nicotiana sylvestris and Nicotiana tomentosiformis.</title>
        <authorList>
            <person name="Sierro N."/>
            <person name="Battey J.N."/>
            <person name="Ouadi S."/>
            <person name="Bovet L."/>
            <person name="Goepfert S."/>
            <person name="Bakaher N."/>
            <person name="Peitsch M.C."/>
            <person name="Ivanov N.V."/>
        </authorList>
    </citation>
    <scope>NUCLEOTIDE SEQUENCE [LARGE SCALE GENOMIC DNA]</scope>
</reference>
<name>A0A1U7VLP4_NICSY</name>
<evidence type="ECO:0000313" key="3">
    <source>
        <dbReference type="RefSeq" id="XP_009763269.1"/>
    </source>
</evidence>
<evidence type="ECO:0000313" key="2">
    <source>
        <dbReference type="Proteomes" id="UP000189701"/>
    </source>
</evidence>
<feature type="compositionally biased region" description="Low complexity" evidence="1">
    <location>
        <begin position="14"/>
        <end position="52"/>
    </location>
</feature>
<dbReference type="AlphaFoldDB" id="A0A1U7VLP4"/>
<dbReference type="Proteomes" id="UP000189701">
    <property type="component" value="Unplaced"/>
</dbReference>
<accession>A0A1U7VLP4</accession>
<protein>
    <submittedName>
        <fullName evidence="3">Uncharacterized protein LOC104215188</fullName>
    </submittedName>
</protein>
<feature type="compositionally biased region" description="Basic and acidic residues" evidence="1">
    <location>
        <begin position="143"/>
        <end position="152"/>
    </location>
</feature>
<evidence type="ECO:0000256" key="1">
    <source>
        <dbReference type="SAM" id="MobiDB-lite"/>
    </source>
</evidence>
<proteinExistence type="predicted"/>
<feature type="compositionally biased region" description="Polar residues" evidence="1">
    <location>
        <begin position="1"/>
        <end position="13"/>
    </location>
</feature>
<feature type="compositionally biased region" description="Polar residues" evidence="1">
    <location>
        <begin position="153"/>
        <end position="163"/>
    </location>
</feature>
<feature type="region of interest" description="Disordered" evidence="1">
    <location>
        <begin position="1"/>
        <end position="94"/>
    </location>
</feature>
<dbReference type="RefSeq" id="XP_009763269.1">
    <property type="nucleotide sequence ID" value="XM_009764967.1"/>
</dbReference>
<sequence>MANEQSSPSPVINTTPASLPSLTSPPETHSFTLPDTTVPISISSSSPIAFTPPSNPISLPCVANASEVSEEDPDQYLNSSVLVSKVPTESPEKEAAQNIMAIAAESLMNEGASPLPKSQGEETPFLGDERTMILFESLAHDPITKNPIREPDSLSSKINQEPIVSTKPLESIPPTAASFDEDDMVLSARFKIRKPEVTPKSSSKRPTTRLQKKEEFESTLQKMVEVDEDVVEEPISLVKRSIKVQKFMVEVSEEVVEKQSGTSVKSGGKSKKVMVEKYLSKGDTVAVASSKGKSVEMSRK</sequence>
<gene>
    <name evidence="3" type="primary">LOC104215188</name>
</gene>